<dbReference type="CDD" id="cd00056">
    <property type="entry name" value="ENDO3c"/>
    <property type="match status" value="1"/>
</dbReference>
<dbReference type="InterPro" id="IPR003265">
    <property type="entry name" value="HhH-GPD_domain"/>
</dbReference>
<evidence type="ECO:0000259" key="2">
    <source>
        <dbReference type="SMART" id="SM00478"/>
    </source>
</evidence>
<evidence type="ECO:0000256" key="1">
    <source>
        <dbReference type="SAM" id="MobiDB-lite"/>
    </source>
</evidence>
<sequence>MRRSTRLAKPSTLQHVSKTIGKASKPVLSEDKAVSRKASKAESSKANEPLDDQDNVQEQKLAAKKWRSWSAHAASSPFPDFQRPTPSECQQAYRVLDSMHHDAVEVEFNDPNTPETTPNVLDAMMVAVLSSATSWNNAKRAMNSMKQVYGSVFAYDDIVAGGREKLEATIRRGGLHIRKSTIITSMLKQVQDRHGTWDLNYLHDASDEDAMKELVSYKGIGPKCAFVVMTWSLKRNNFTVDTHVFRIAGLWGWVPEKANREQAQAHLEATVPKEIKFHLHFLLIQHGRTCPACRGGSKGDVRCEAQEQLKVK</sequence>
<dbReference type="GO" id="GO:0000702">
    <property type="term" value="F:oxidized base lesion DNA N-glycosylase activity"/>
    <property type="evidence" value="ECO:0007669"/>
    <property type="project" value="UniProtKB-ARBA"/>
</dbReference>
<name>A0AAN8A1G5_9PEZI</name>
<feature type="compositionally biased region" description="Basic and acidic residues" evidence="1">
    <location>
        <begin position="28"/>
        <end position="45"/>
    </location>
</feature>
<dbReference type="GO" id="GO:0006285">
    <property type="term" value="P:base-excision repair, AP site formation"/>
    <property type="evidence" value="ECO:0007669"/>
    <property type="project" value="UniProtKB-ARBA"/>
</dbReference>
<dbReference type="Gene3D" id="1.10.340.30">
    <property type="entry name" value="Hypothetical protein, domain 2"/>
    <property type="match status" value="1"/>
</dbReference>
<dbReference type="PANTHER" id="PTHR47203">
    <property type="match status" value="1"/>
</dbReference>
<protein>
    <recommendedName>
        <fullName evidence="2">HhH-GPD domain-containing protein</fullName>
    </recommendedName>
</protein>
<dbReference type="PANTHER" id="PTHR47203:SF1">
    <property type="entry name" value="HYPOTHETICAL BASE EXCISION DNA REPAIR PROTEIN (EUROFUNG)"/>
    <property type="match status" value="1"/>
</dbReference>
<accession>A0AAN8A1G5</accession>
<dbReference type="Gene3D" id="1.10.1670.10">
    <property type="entry name" value="Helix-hairpin-Helix base-excision DNA repair enzymes (C-terminal)"/>
    <property type="match status" value="1"/>
</dbReference>
<evidence type="ECO:0000313" key="3">
    <source>
        <dbReference type="EMBL" id="KAK5695209.1"/>
    </source>
</evidence>
<organism evidence="3 4">
    <name type="scientific">Elasticomyces elasticus</name>
    <dbReference type="NCBI Taxonomy" id="574655"/>
    <lineage>
        <taxon>Eukaryota</taxon>
        <taxon>Fungi</taxon>
        <taxon>Dikarya</taxon>
        <taxon>Ascomycota</taxon>
        <taxon>Pezizomycotina</taxon>
        <taxon>Dothideomycetes</taxon>
        <taxon>Dothideomycetidae</taxon>
        <taxon>Mycosphaerellales</taxon>
        <taxon>Teratosphaeriaceae</taxon>
        <taxon>Elasticomyces</taxon>
    </lineage>
</organism>
<dbReference type="SMART" id="SM00478">
    <property type="entry name" value="ENDO3c"/>
    <property type="match status" value="1"/>
</dbReference>
<feature type="region of interest" description="Disordered" evidence="1">
    <location>
        <begin position="1"/>
        <end position="57"/>
    </location>
</feature>
<proteinExistence type="predicted"/>
<dbReference type="Pfam" id="PF00730">
    <property type="entry name" value="HhH-GPD"/>
    <property type="match status" value="1"/>
</dbReference>
<dbReference type="AlphaFoldDB" id="A0AAN8A1G5"/>
<dbReference type="EMBL" id="JAVRQU010000014">
    <property type="protein sequence ID" value="KAK5695209.1"/>
    <property type="molecule type" value="Genomic_DNA"/>
</dbReference>
<dbReference type="Proteomes" id="UP001310594">
    <property type="component" value="Unassembled WGS sequence"/>
</dbReference>
<gene>
    <name evidence="3" type="ORF">LTR97_008715</name>
</gene>
<evidence type="ECO:0000313" key="4">
    <source>
        <dbReference type="Proteomes" id="UP001310594"/>
    </source>
</evidence>
<feature type="domain" description="HhH-GPD" evidence="2">
    <location>
        <begin position="129"/>
        <end position="289"/>
    </location>
</feature>
<dbReference type="InterPro" id="IPR011257">
    <property type="entry name" value="DNA_glycosylase"/>
</dbReference>
<dbReference type="InterPro" id="IPR023170">
    <property type="entry name" value="HhH_base_excis_C"/>
</dbReference>
<dbReference type="SUPFAM" id="SSF48150">
    <property type="entry name" value="DNA-glycosylase"/>
    <property type="match status" value="1"/>
</dbReference>
<comment type="caution">
    <text evidence="3">The sequence shown here is derived from an EMBL/GenBank/DDBJ whole genome shotgun (WGS) entry which is preliminary data.</text>
</comment>
<reference evidence="3" key="1">
    <citation type="submission" date="2023-08" db="EMBL/GenBank/DDBJ databases">
        <title>Black Yeasts Isolated from many extreme environments.</title>
        <authorList>
            <person name="Coleine C."/>
            <person name="Stajich J.E."/>
            <person name="Selbmann L."/>
        </authorList>
    </citation>
    <scope>NUCLEOTIDE SEQUENCE</scope>
    <source>
        <strain evidence="3">CCFEE 5810</strain>
    </source>
</reference>